<dbReference type="EMBL" id="QXGB01000090">
    <property type="protein sequence ID" value="KAE9231338.1"/>
    <property type="molecule type" value="Genomic_DNA"/>
</dbReference>
<sequence>MCLAFFFLLTRSEIAAITRGSFKWFAVRALDIAVLDEEGRPTLTPSKAQPVCMRLIGSKTNQDDSPTTRMLSCSGHPVLCPVFGALILLQVHKNLAADIPAAVYLDRRGNPACVGTADVAEAIKRAAASTGQNPRCFSSHSLRAGGATHMYRAGTDALTVQFHGRWVPDALKTYTRLCKESVATLAESMVLCPRGDSTLH</sequence>
<organism evidence="3 4">
    <name type="scientific">Phytophthora fragariae</name>
    <dbReference type="NCBI Taxonomy" id="53985"/>
    <lineage>
        <taxon>Eukaryota</taxon>
        <taxon>Sar</taxon>
        <taxon>Stramenopiles</taxon>
        <taxon>Oomycota</taxon>
        <taxon>Peronosporomycetes</taxon>
        <taxon>Peronosporales</taxon>
        <taxon>Peronosporaceae</taxon>
        <taxon>Phytophthora</taxon>
    </lineage>
</organism>
<proteinExistence type="predicted"/>
<evidence type="ECO:0000313" key="4">
    <source>
        <dbReference type="Proteomes" id="UP000433483"/>
    </source>
</evidence>
<dbReference type="SUPFAM" id="SSF56349">
    <property type="entry name" value="DNA breaking-rejoining enzymes"/>
    <property type="match status" value="1"/>
</dbReference>
<keyword evidence="4" id="KW-1185">Reference proteome</keyword>
<dbReference type="GO" id="GO:0003677">
    <property type="term" value="F:DNA binding"/>
    <property type="evidence" value="ECO:0007669"/>
    <property type="project" value="InterPro"/>
</dbReference>
<feature type="chain" id="PRO_5025504421" description="Tyr recombinase domain-containing protein" evidence="2">
    <location>
        <begin position="17"/>
        <end position="200"/>
    </location>
</feature>
<dbReference type="Proteomes" id="UP000433483">
    <property type="component" value="Unassembled WGS sequence"/>
</dbReference>
<evidence type="ECO:0000256" key="2">
    <source>
        <dbReference type="SAM" id="SignalP"/>
    </source>
</evidence>
<dbReference type="AlphaFoldDB" id="A0A6A3Z8H8"/>
<keyword evidence="2" id="KW-0732">Signal</keyword>
<dbReference type="OrthoDB" id="167512at2759"/>
<dbReference type="InterPro" id="IPR011010">
    <property type="entry name" value="DNA_brk_join_enz"/>
</dbReference>
<dbReference type="InterPro" id="IPR013762">
    <property type="entry name" value="Integrase-like_cat_sf"/>
</dbReference>
<name>A0A6A3Z8H8_9STRA</name>
<dbReference type="InterPro" id="IPR052925">
    <property type="entry name" value="Phage_Integrase-like_Recomb"/>
</dbReference>
<dbReference type="GO" id="GO:0015074">
    <property type="term" value="P:DNA integration"/>
    <property type="evidence" value="ECO:0007669"/>
    <property type="project" value="InterPro"/>
</dbReference>
<dbReference type="Gene3D" id="1.10.443.10">
    <property type="entry name" value="Intergrase catalytic core"/>
    <property type="match status" value="1"/>
</dbReference>
<dbReference type="PANTHER" id="PTHR34605">
    <property type="entry name" value="PHAGE_INTEGRASE DOMAIN-CONTAINING PROTEIN"/>
    <property type="match status" value="1"/>
</dbReference>
<dbReference type="GO" id="GO:0006310">
    <property type="term" value="P:DNA recombination"/>
    <property type="evidence" value="ECO:0007669"/>
    <property type="project" value="UniProtKB-KW"/>
</dbReference>
<gene>
    <name evidence="3" type="ORF">PF005_g3129</name>
</gene>
<comment type="caution">
    <text evidence="3">The sequence shown here is derived from an EMBL/GenBank/DDBJ whole genome shotgun (WGS) entry which is preliminary data.</text>
</comment>
<dbReference type="PANTHER" id="PTHR34605:SF4">
    <property type="entry name" value="DNA ADENINE METHYLTRANSFERASE"/>
    <property type="match status" value="1"/>
</dbReference>
<evidence type="ECO:0000313" key="3">
    <source>
        <dbReference type="EMBL" id="KAE9231338.1"/>
    </source>
</evidence>
<reference evidence="3 4" key="1">
    <citation type="submission" date="2018-08" db="EMBL/GenBank/DDBJ databases">
        <title>Genomic investigation of the strawberry pathogen Phytophthora fragariae indicates pathogenicity is determined by transcriptional variation in three key races.</title>
        <authorList>
            <person name="Adams T.M."/>
            <person name="Armitage A.D."/>
            <person name="Sobczyk M.K."/>
            <person name="Bates H.J."/>
            <person name="Dunwell J.M."/>
            <person name="Nellist C.F."/>
            <person name="Harrison R.J."/>
        </authorList>
    </citation>
    <scope>NUCLEOTIDE SEQUENCE [LARGE SCALE GENOMIC DNA]</scope>
    <source>
        <strain evidence="3 4">NOV-27</strain>
    </source>
</reference>
<protein>
    <recommendedName>
        <fullName evidence="5">Tyr recombinase domain-containing protein</fullName>
    </recommendedName>
</protein>
<keyword evidence="1" id="KW-0233">DNA recombination</keyword>
<evidence type="ECO:0008006" key="5">
    <source>
        <dbReference type="Google" id="ProtNLM"/>
    </source>
</evidence>
<evidence type="ECO:0000256" key="1">
    <source>
        <dbReference type="ARBA" id="ARBA00023172"/>
    </source>
</evidence>
<feature type="signal peptide" evidence="2">
    <location>
        <begin position="1"/>
        <end position="16"/>
    </location>
</feature>
<accession>A0A6A3Z8H8</accession>